<feature type="region of interest" description="Disordered" evidence="1">
    <location>
        <begin position="157"/>
        <end position="184"/>
    </location>
</feature>
<dbReference type="AlphaFoldDB" id="A0A4C1W9X2"/>
<accession>A0A4C1W9X2</accession>
<evidence type="ECO:0000313" key="4">
    <source>
        <dbReference type="Proteomes" id="UP000299102"/>
    </source>
</evidence>
<dbReference type="InterPro" id="IPR000477">
    <property type="entry name" value="RT_dom"/>
</dbReference>
<sequence length="184" mass="20905">MDSDLYDLKECEYGLRMDELSVKCLLYADDQVILSPSASELQEMVSKMNDSVKKKVMKVNFGKTKMMVFEVGESTTECDIRIEGEKVEQVEVFVNWVVYFHIERILNSTCNRKTGPQGEGSSSILYILISKLRLRQLLNCLGGSASQHHYNVTNENGTRALNRCPPPYPRPGPQNAKGNRKWAH</sequence>
<evidence type="ECO:0000256" key="1">
    <source>
        <dbReference type="SAM" id="MobiDB-lite"/>
    </source>
</evidence>
<dbReference type="OrthoDB" id="425681at2759"/>
<dbReference type="Pfam" id="PF00078">
    <property type="entry name" value="RVT_1"/>
    <property type="match status" value="1"/>
</dbReference>
<reference evidence="3 4" key="1">
    <citation type="journal article" date="2019" name="Commun. Biol.">
        <title>The bagworm genome reveals a unique fibroin gene that provides high tensile strength.</title>
        <authorList>
            <person name="Kono N."/>
            <person name="Nakamura H."/>
            <person name="Ohtoshi R."/>
            <person name="Tomita M."/>
            <person name="Numata K."/>
            <person name="Arakawa K."/>
        </authorList>
    </citation>
    <scope>NUCLEOTIDE SEQUENCE [LARGE SCALE GENOMIC DNA]</scope>
</reference>
<comment type="caution">
    <text evidence="3">The sequence shown here is derived from an EMBL/GenBank/DDBJ whole genome shotgun (WGS) entry which is preliminary data.</text>
</comment>
<evidence type="ECO:0000313" key="3">
    <source>
        <dbReference type="EMBL" id="GBP46935.1"/>
    </source>
</evidence>
<dbReference type="Proteomes" id="UP000299102">
    <property type="component" value="Unassembled WGS sequence"/>
</dbReference>
<keyword evidence="4" id="KW-1185">Reference proteome</keyword>
<proteinExistence type="predicted"/>
<protein>
    <recommendedName>
        <fullName evidence="2">Reverse transcriptase domain-containing protein</fullName>
    </recommendedName>
</protein>
<dbReference type="PANTHER" id="PTHR47027">
    <property type="entry name" value="REVERSE TRANSCRIPTASE DOMAIN-CONTAINING PROTEIN"/>
    <property type="match status" value="1"/>
</dbReference>
<dbReference type="EMBL" id="BGZK01000492">
    <property type="protein sequence ID" value="GBP46935.1"/>
    <property type="molecule type" value="Genomic_DNA"/>
</dbReference>
<gene>
    <name evidence="3" type="ORF">EVAR_30967_1</name>
</gene>
<evidence type="ECO:0000259" key="2">
    <source>
        <dbReference type="Pfam" id="PF00078"/>
    </source>
</evidence>
<name>A0A4C1W9X2_EUMVA</name>
<feature type="domain" description="Reverse transcriptase" evidence="2">
    <location>
        <begin position="21"/>
        <end position="74"/>
    </location>
</feature>
<dbReference type="PANTHER" id="PTHR47027:SF20">
    <property type="entry name" value="REVERSE TRANSCRIPTASE-LIKE PROTEIN WITH RNA-DIRECTED DNA POLYMERASE DOMAIN"/>
    <property type="match status" value="1"/>
</dbReference>
<organism evidence="3 4">
    <name type="scientific">Eumeta variegata</name>
    <name type="common">Bagworm moth</name>
    <name type="synonym">Eumeta japonica</name>
    <dbReference type="NCBI Taxonomy" id="151549"/>
    <lineage>
        <taxon>Eukaryota</taxon>
        <taxon>Metazoa</taxon>
        <taxon>Ecdysozoa</taxon>
        <taxon>Arthropoda</taxon>
        <taxon>Hexapoda</taxon>
        <taxon>Insecta</taxon>
        <taxon>Pterygota</taxon>
        <taxon>Neoptera</taxon>
        <taxon>Endopterygota</taxon>
        <taxon>Lepidoptera</taxon>
        <taxon>Glossata</taxon>
        <taxon>Ditrysia</taxon>
        <taxon>Tineoidea</taxon>
        <taxon>Psychidae</taxon>
        <taxon>Oiketicinae</taxon>
        <taxon>Eumeta</taxon>
    </lineage>
</organism>